<evidence type="ECO:0000256" key="1">
    <source>
        <dbReference type="SAM" id="MobiDB-lite"/>
    </source>
</evidence>
<feature type="compositionally biased region" description="Basic and acidic residues" evidence="1">
    <location>
        <begin position="57"/>
        <end position="67"/>
    </location>
</feature>
<evidence type="ECO:0000313" key="2">
    <source>
        <dbReference type="EMBL" id="KAJ8485951.1"/>
    </source>
</evidence>
<feature type="region of interest" description="Disordered" evidence="1">
    <location>
        <begin position="1"/>
        <end position="24"/>
    </location>
</feature>
<accession>A0AAV8PFU7</accession>
<sequence>MATNGVDKQFTCQHVGDNDGGSSGEVVLARHAEDISRLYSASAWRSEGLLLLRGIRDRPHPRNEHGRTAAPLRFGSVPKQGDGMNTEMLVTLSSGAHINRTM</sequence>
<keyword evidence="3" id="KW-1185">Reference proteome</keyword>
<protein>
    <submittedName>
        <fullName evidence="2">Uncharacterized protein</fullName>
    </submittedName>
</protein>
<reference evidence="2 3" key="1">
    <citation type="submission" date="2022-12" db="EMBL/GenBank/DDBJ databases">
        <title>Chromosome-scale assembly of the Ensete ventricosum genome.</title>
        <authorList>
            <person name="Dussert Y."/>
            <person name="Stocks J."/>
            <person name="Wendawek A."/>
            <person name="Woldeyes F."/>
            <person name="Nichols R.A."/>
            <person name="Borrell J.S."/>
        </authorList>
    </citation>
    <scope>NUCLEOTIDE SEQUENCE [LARGE SCALE GENOMIC DNA]</scope>
    <source>
        <strain evidence="3">cv. Maze</strain>
        <tissue evidence="2">Seeds</tissue>
    </source>
</reference>
<dbReference type="AlphaFoldDB" id="A0AAV8PFU7"/>
<dbReference type="EMBL" id="JAQQAF010000005">
    <property type="protein sequence ID" value="KAJ8485951.1"/>
    <property type="molecule type" value="Genomic_DNA"/>
</dbReference>
<proteinExistence type="predicted"/>
<feature type="region of interest" description="Disordered" evidence="1">
    <location>
        <begin position="57"/>
        <end position="84"/>
    </location>
</feature>
<dbReference type="Proteomes" id="UP001222027">
    <property type="component" value="Unassembled WGS sequence"/>
</dbReference>
<comment type="caution">
    <text evidence="2">The sequence shown here is derived from an EMBL/GenBank/DDBJ whole genome shotgun (WGS) entry which is preliminary data.</text>
</comment>
<organism evidence="2 3">
    <name type="scientific">Ensete ventricosum</name>
    <name type="common">Abyssinian banana</name>
    <name type="synonym">Musa ensete</name>
    <dbReference type="NCBI Taxonomy" id="4639"/>
    <lineage>
        <taxon>Eukaryota</taxon>
        <taxon>Viridiplantae</taxon>
        <taxon>Streptophyta</taxon>
        <taxon>Embryophyta</taxon>
        <taxon>Tracheophyta</taxon>
        <taxon>Spermatophyta</taxon>
        <taxon>Magnoliopsida</taxon>
        <taxon>Liliopsida</taxon>
        <taxon>Zingiberales</taxon>
        <taxon>Musaceae</taxon>
        <taxon>Ensete</taxon>
    </lineage>
</organism>
<evidence type="ECO:0000313" key="3">
    <source>
        <dbReference type="Proteomes" id="UP001222027"/>
    </source>
</evidence>
<name>A0AAV8PFU7_ENSVE</name>
<gene>
    <name evidence="2" type="ORF">OPV22_018436</name>
</gene>